<dbReference type="EMBL" id="MU273477">
    <property type="protein sequence ID" value="KAI0035986.1"/>
    <property type="molecule type" value="Genomic_DNA"/>
</dbReference>
<gene>
    <name evidence="1" type="ORF">K488DRAFT_82597</name>
</gene>
<reference evidence="1" key="1">
    <citation type="submission" date="2021-02" db="EMBL/GenBank/DDBJ databases">
        <authorList>
            <consortium name="DOE Joint Genome Institute"/>
            <person name="Ahrendt S."/>
            <person name="Looney B.P."/>
            <person name="Miyauchi S."/>
            <person name="Morin E."/>
            <person name="Drula E."/>
            <person name="Courty P.E."/>
            <person name="Chicoki N."/>
            <person name="Fauchery L."/>
            <person name="Kohler A."/>
            <person name="Kuo A."/>
            <person name="Labutti K."/>
            <person name="Pangilinan J."/>
            <person name="Lipzen A."/>
            <person name="Riley R."/>
            <person name="Andreopoulos W."/>
            <person name="He G."/>
            <person name="Johnson J."/>
            <person name="Barry K.W."/>
            <person name="Grigoriev I.V."/>
            <person name="Nagy L."/>
            <person name="Hibbett D."/>
            <person name="Henrissat B."/>
            <person name="Matheny P.B."/>
            <person name="Labbe J."/>
            <person name="Martin F."/>
        </authorList>
    </citation>
    <scope>NUCLEOTIDE SEQUENCE</scope>
    <source>
        <strain evidence="1">EC-137</strain>
    </source>
</reference>
<proteinExistence type="predicted"/>
<evidence type="ECO:0000313" key="1">
    <source>
        <dbReference type="EMBL" id="KAI0035986.1"/>
    </source>
</evidence>
<sequence>MGNSASSSSKASHDESVDYGYLTPQGVYSGPRDWNESVVGRFIVERKLAPFYRPLEDYDESWDDDKILAARKEPPPSPTAEGDGQHPPRTDQASINSRHSHHHKRSTASKDPAINPEAVIYHGAVECPICFLFYPPNINRSRCCDQAICTECFVQIKRSEPTVTHLQSDPACCPYCVQEHFGVVYTPPPWRAGLGSEGSSLPPWPDTLQRTQSLPTSLGKQKRRKSFGPEDPDVVTIDHIRPDWEAKLQAVRAQAARRANRRIIMRQVGDRLIPVGVTSGRVHALPAELAGGEGQEIGNNGGSTGRRSRRRQQNEIANILGGMTGPDLEEVRSFLMVTGVGGCLRARARDQLMVMEAMRLSLLEHEAHQRREREAQAQNGGEGASNAPVDASEPAPLSASPTASPAEQTAPVVPAVAAASTSASPLPMSSLAPELEASTPPASVQGSSTPVQRVFPDTTPGPATPTTARAGLPPPVAPEMEGLSNGHLSSQPPIQRSNTALSTMTEDSIDEPGDSAEYGLLPSDSEESVVAREPLLRVADRT</sequence>
<name>A0ACB8QWZ7_9AGAM</name>
<evidence type="ECO:0000313" key="2">
    <source>
        <dbReference type="Proteomes" id="UP000814128"/>
    </source>
</evidence>
<accession>A0ACB8QWZ7</accession>
<dbReference type="Proteomes" id="UP000814128">
    <property type="component" value="Unassembled WGS sequence"/>
</dbReference>
<reference evidence="1" key="2">
    <citation type="journal article" date="2022" name="New Phytol.">
        <title>Evolutionary transition to the ectomycorrhizal habit in the genomes of a hyperdiverse lineage of mushroom-forming fungi.</title>
        <authorList>
            <person name="Looney B."/>
            <person name="Miyauchi S."/>
            <person name="Morin E."/>
            <person name="Drula E."/>
            <person name="Courty P.E."/>
            <person name="Kohler A."/>
            <person name="Kuo A."/>
            <person name="LaButti K."/>
            <person name="Pangilinan J."/>
            <person name="Lipzen A."/>
            <person name="Riley R."/>
            <person name="Andreopoulos W."/>
            <person name="He G."/>
            <person name="Johnson J."/>
            <person name="Nolan M."/>
            <person name="Tritt A."/>
            <person name="Barry K.W."/>
            <person name="Grigoriev I.V."/>
            <person name="Nagy L.G."/>
            <person name="Hibbett D."/>
            <person name="Henrissat B."/>
            <person name="Matheny P.B."/>
            <person name="Labbe J."/>
            <person name="Martin F.M."/>
        </authorList>
    </citation>
    <scope>NUCLEOTIDE SEQUENCE</scope>
    <source>
        <strain evidence="1">EC-137</strain>
    </source>
</reference>
<organism evidence="1 2">
    <name type="scientific">Vararia minispora EC-137</name>
    <dbReference type="NCBI Taxonomy" id="1314806"/>
    <lineage>
        <taxon>Eukaryota</taxon>
        <taxon>Fungi</taxon>
        <taxon>Dikarya</taxon>
        <taxon>Basidiomycota</taxon>
        <taxon>Agaricomycotina</taxon>
        <taxon>Agaricomycetes</taxon>
        <taxon>Russulales</taxon>
        <taxon>Lachnocladiaceae</taxon>
        <taxon>Vararia</taxon>
    </lineage>
</organism>
<comment type="caution">
    <text evidence="1">The sequence shown here is derived from an EMBL/GenBank/DDBJ whole genome shotgun (WGS) entry which is preliminary data.</text>
</comment>
<keyword evidence="2" id="KW-1185">Reference proteome</keyword>
<protein>
    <submittedName>
        <fullName evidence="1">Uncharacterized protein</fullName>
    </submittedName>
</protein>